<gene>
    <name evidence="4" type="ORF">GCM10012275_22740</name>
</gene>
<feature type="compositionally biased region" description="Gly residues" evidence="2">
    <location>
        <begin position="291"/>
        <end position="302"/>
    </location>
</feature>
<dbReference type="Pfam" id="PF00823">
    <property type="entry name" value="PPE"/>
    <property type="match status" value="1"/>
</dbReference>
<dbReference type="InterPro" id="IPR000030">
    <property type="entry name" value="PPE_dom"/>
</dbReference>
<sequence length="590" mass="60463">MYLESTPEADLALTDSPNWAAMSHRELYRAVHDGNDPGQAYSLAQEWTDLANEMITSSPQFAQRVNGTESGWQGSAPDAARAAMMRLATWSESFGQNAHQMGAKVANQAQIAEQARATMPEPVDFDYNQALARFGPRTNGDLAAFQALTQDLQARQAAANAAHQHAIDVMVAMEQQSRTVDATTPLFAPPPTVVDEARTPMRLVGTQDQGDTTLGRIEADRFPAFSAPGTENEGSVSSEVSVASPWSAGSGEYGAGSTEDGAGNTGDAAGHGDVRPQFVNAPHVVDPTAGTGIGGSPSGGTAYGNQDFSHSRPAATSPQFTGSTLPNANSTAPSGFMPVSGGVHDTVRFPPSNHLSNLPNPVIPEVPSYGPASYGGAPQVPNANPWQGTTNPTSPKYPNATNTGSGGHSSSASRPNMPNTPNWRTGTGMRGPGFGDEPGVRPGTGSGGMAQGATAGGTGFGGARGGAGFRSGAGFEALSSDPSGEYGRGSGPMAPGGTTAARGVEARMAGFGPTGASAMPGNGSRPGTTPPMGAGGGGVGYRGEEDKEHRAPGYLKGDDLFEADVDHLPPAVIGVTFKKRDYHQRPKSDG</sequence>
<protein>
    <recommendedName>
        <fullName evidence="3">PPE domain-containing protein</fullName>
    </recommendedName>
</protein>
<reference evidence="4" key="1">
    <citation type="journal article" date="2014" name="Int. J. Syst. Evol. Microbiol.">
        <title>Complete genome sequence of Corynebacterium casei LMG S-19264T (=DSM 44701T), isolated from a smear-ripened cheese.</title>
        <authorList>
            <consortium name="US DOE Joint Genome Institute (JGI-PGF)"/>
            <person name="Walter F."/>
            <person name="Albersmeier A."/>
            <person name="Kalinowski J."/>
            <person name="Ruckert C."/>
        </authorList>
    </citation>
    <scope>NUCLEOTIDE SEQUENCE</scope>
    <source>
        <strain evidence="4">CGMCC 4.5737</strain>
    </source>
</reference>
<dbReference type="Proteomes" id="UP000637578">
    <property type="component" value="Unassembled WGS sequence"/>
</dbReference>
<comment type="caution">
    <text evidence="4">The sequence shown here is derived from an EMBL/GenBank/DDBJ whole genome shotgun (WGS) entry which is preliminary data.</text>
</comment>
<evidence type="ECO:0000313" key="5">
    <source>
        <dbReference type="Proteomes" id="UP000637578"/>
    </source>
</evidence>
<accession>A0A8J3CF41</accession>
<comment type="similarity">
    <text evidence="1">Belongs to the mycobacterial PPE family.</text>
</comment>
<proteinExistence type="inferred from homology"/>
<feature type="compositionally biased region" description="Basic and acidic residues" evidence="2">
    <location>
        <begin position="542"/>
        <end position="554"/>
    </location>
</feature>
<dbReference type="RefSeq" id="WP_189056712.1">
    <property type="nucleotide sequence ID" value="NZ_BMMK01000008.1"/>
</dbReference>
<feature type="domain" description="PPE" evidence="3">
    <location>
        <begin position="32"/>
        <end position="179"/>
    </location>
</feature>
<feature type="compositionally biased region" description="Polar residues" evidence="2">
    <location>
        <begin position="314"/>
        <end position="333"/>
    </location>
</feature>
<dbReference type="AlphaFoldDB" id="A0A8J3CF41"/>
<name>A0A8J3CF41_9PSEU</name>
<dbReference type="SUPFAM" id="SSF140459">
    <property type="entry name" value="PE/PPE dimer-like"/>
    <property type="match status" value="1"/>
</dbReference>
<feature type="compositionally biased region" description="Gly residues" evidence="2">
    <location>
        <begin position="428"/>
        <end position="461"/>
    </location>
</feature>
<feature type="region of interest" description="Disordered" evidence="2">
    <location>
        <begin position="369"/>
        <end position="461"/>
    </location>
</feature>
<feature type="region of interest" description="Disordered" evidence="2">
    <location>
        <begin position="473"/>
        <end position="554"/>
    </location>
</feature>
<dbReference type="Gene3D" id="1.20.1260.20">
    <property type="entry name" value="PPE superfamily"/>
    <property type="match status" value="1"/>
</dbReference>
<evidence type="ECO:0000256" key="1">
    <source>
        <dbReference type="ARBA" id="ARBA00010652"/>
    </source>
</evidence>
<feature type="region of interest" description="Disordered" evidence="2">
    <location>
        <begin position="224"/>
        <end position="352"/>
    </location>
</feature>
<feature type="compositionally biased region" description="Low complexity" evidence="2">
    <location>
        <begin position="235"/>
        <end position="247"/>
    </location>
</feature>
<keyword evidence="5" id="KW-1185">Reference proteome</keyword>
<dbReference type="EMBL" id="BMMK01000008">
    <property type="protein sequence ID" value="GGM51263.1"/>
    <property type="molecule type" value="Genomic_DNA"/>
</dbReference>
<evidence type="ECO:0000256" key="2">
    <source>
        <dbReference type="SAM" id="MobiDB-lite"/>
    </source>
</evidence>
<feature type="compositionally biased region" description="Polar residues" evidence="2">
    <location>
        <begin position="381"/>
        <end position="425"/>
    </location>
</feature>
<evidence type="ECO:0000313" key="4">
    <source>
        <dbReference type="EMBL" id="GGM51263.1"/>
    </source>
</evidence>
<reference evidence="4" key="2">
    <citation type="submission" date="2020-09" db="EMBL/GenBank/DDBJ databases">
        <authorList>
            <person name="Sun Q."/>
            <person name="Zhou Y."/>
        </authorList>
    </citation>
    <scope>NUCLEOTIDE SEQUENCE</scope>
    <source>
        <strain evidence="4">CGMCC 4.5737</strain>
    </source>
</reference>
<dbReference type="InterPro" id="IPR038332">
    <property type="entry name" value="PPE_sf"/>
</dbReference>
<evidence type="ECO:0000259" key="3">
    <source>
        <dbReference type="Pfam" id="PF00823"/>
    </source>
</evidence>
<organism evidence="4 5">
    <name type="scientific">Longimycelium tulufanense</name>
    <dbReference type="NCBI Taxonomy" id="907463"/>
    <lineage>
        <taxon>Bacteria</taxon>
        <taxon>Bacillati</taxon>
        <taxon>Actinomycetota</taxon>
        <taxon>Actinomycetes</taxon>
        <taxon>Pseudonocardiales</taxon>
        <taxon>Pseudonocardiaceae</taxon>
        <taxon>Longimycelium</taxon>
    </lineage>
</organism>